<accession>A0A3P8GWV7</accession>
<gene>
    <name evidence="1" type="ORF">ECPE_LOCUS8168</name>
</gene>
<dbReference type="AlphaFoldDB" id="A0A3P8GWV7"/>
<sequence>MIKILVRLPDKGNFMAWDDRLADQGSPTFKQTAQYVCTFTDPVFETQRQDSCFCRIISCVPFYVFLGRKRVLAARAGEYLQEFEKIILLGVMQTVTCAIASHFVESDHTVSVKLSNLPTVFGIPELGRLETS</sequence>
<dbReference type="Proteomes" id="UP000272942">
    <property type="component" value="Unassembled WGS sequence"/>
</dbReference>
<dbReference type="EMBL" id="UZAN01045605">
    <property type="protein sequence ID" value="VDP82910.1"/>
    <property type="molecule type" value="Genomic_DNA"/>
</dbReference>
<keyword evidence="2" id="KW-1185">Reference proteome</keyword>
<name>A0A3P8GWV7_9TREM</name>
<evidence type="ECO:0000313" key="1">
    <source>
        <dbReference type="EMBL" id="VDP82910.1"/>
    </source>
</evidence>
<reference evidence="1 2" key="1">
    <citation type="submission" date="2018-11" db="EMBL/GenBank/DDBJ databases">
        <authorList>
            <consortium name="Pathogen Informatics"/>
        </authorList>
    </citation>
    <scope>NUCLEOTIDE SEQUENCE [LARGE SCALE GENOMIC DNA]</scope>
    <source>
        <strain evidence="1 2">Egypt</strain>
    </source>
</reference>
<protein>
    <submittedName>
        <fullName evidence="1">Uncharacterized protein</fullName>
    </submittedName>
</protein>
<proteinExistence type="predicted"/>
<organism evidence="1 2">
    <name type="scientific">Echinostoma caproni</name>
    <dbReference type="NCBI Taxonomy" id="27848"/>
    <lineage>
        <taxon>Eukaryota</taxon>
        <taxon>Metazoa</taxon>
        <taxon>Spiralia</taxon>
        <taxon>Lophotrochozoa</taxon>
        <taxon>Platyhelminthes</taxon>
        <taxon>Trematoda</taxon>
        <taxon>Digenea</taxon>
        <taxon>Plagiorchiida</taxon>
        <taxon>Echinostomata</taxon>
        <taxon>Echinostomatoidea</taxon>
        <taxon>Echinostomatidae</taxon>
        <taxon>Echinostoma</taxon>
    </lineage>
</organism>
<evidence type="ECO:0000313" key="2">
    <source>
        <dbReference type="Proteomes" id="UP000272942"/>
    </source>
</evidence>